<dbReference type="EMBL" id="LSCV01000044">
    <property type="protein sequence ID" value="KXB39030.1"/>
    <property type="molecule type" value="Genomic_DNA"/>
</dbReference>
<proteinExistence type="predicted"/>
<organism evidence="1 2">
    <name type="scientific">Amygdalobacter nucleatus</name>
    <dbReference type="NCBI Taxonomy" id="3029274"/>
    <lineage>
        <taxon>Bacteria</taxon>
        <taxon>Bacillati</taxon>
        <taxon>Bacillota</taxon>
        <taxon>Clostridia</taxon>
        <taxon>Eubacteriales</taxon>
        <taxon>Oscillospiraceae</taxon>
        <taxon>Amygdalobacter</taxon>
    </lineage>
</organism>
<dbReference type="Pfam" id="PF13151">
    <property type="entry name" value="DUF3990"/>
    <property type="match status" value="1"/>
</dbReference>
<dbReference type="Proteomes" id="UP000070080">
    <property type="component" value="Unassembled WGS sequence"/>
</dbReference>
<sequence length="41" mass="4715">MDKIIYHGSKNIVMQPKFGLGKLYNDYGRGFYCTESLDLAK</sequence>
<reference evidence="2" key="1">
    <citation type="submission" date="2016-01" db="EMBL/GenBank/DDBJ databases">
        <authorList>
            <person name="Mitreva M."/>
            <person name="Pepin K.H."/>
            <person name="Mihindukulasuriya K.A."/>
            <person name="Fulton R."/>
            <person name="Fronick C."/>
            <person name="O'Laughlin M."/>
            <person name="Miner T."/>
            <person name="Herter B."/>
            <person name="Rosa B.A."/>
            <person name="Cordes M."/>
            <person name="Tomlinson C."/>
            <person name="Wollam A."/>
            <person name="Palsikar V.B."/>
            <person name="Mardis E.R."/>
            <person name="Wilson R.K."/>
        </authorList>
    </citation>
    <scope>NUCLEOTIDE SEQUENCE [LARGE SCALE GENOMIC DNA]</scope>
    <source>
        <strain evidence="2">KA00274</strain>
    </source>
</reference>
<keyword evidence="2" id="KW-1185">Reference proteome</keyword>
<protein>
    <recommendedName>
        <fullName evidence="3">DUF3990 domain-containing protein</fullName>
    </recommendedName>
</protein>
<dbReference type="STRING" id="1497955.HMPREF1872_01352"/>
<name>A0A133Y764_9FIRM</name>
<gene>
    <name evidence="1" type="ORF">HMPREF1872_01352</name>
</gene>
<evidence type="ECO:0000313" key="2">
    <source>
        <dbReference type="Proteomes" id="UP000070080"/>
    </source>
</evidence>
<dbReference type="InterPro" id="IPR025051">
    <property type="entry name" value="DUF3990"/>
</dbReference>
<evidence type="ECO:0008006" key="3">
    <source>
        <dbReference type="Google" id="ProtNLM"/>
    </source>
</evidence>
<evidence type="ECO:0000313" key="1">
    <source>
        <dbReference type="EMBL" id="KXB39030.1"/>
    </source>
</evidence>
<dbReference type="AlphaFoldDB" id="A0A133Y764"/>
<comment type="caution">
    <text evidence="1">The sequence shown here is derived from an EMBL/GenBank/DDBJ whole genome shotgun (WGS) entry which is preliminary data.</text>
</comment>
<accession>A0A133Y764</accession>